<gene>
    <name evidence="1" type="ORF">D7B24_007158</name>
</gene>
<dbReference type="STRING" id="1051616.A0A3M9Y7T9"/>
<comment type="caution">
    <text evidence="1">The sequence shown here is derived from an EMBL/GenBank/DDBJ whole genome shotgun (WGS) entry which is preliminary data.</text>
</comment>
<protein>
    <submittedName>
        <fullName evidence="1">Uncharacterized protein</fullName>
    </submittedName>
</protein>
<reference evidence="1 2" key="1">
    <citation type="submission" date="2018-10" db="EMBL/GenBank/DDBJ databases">
        <title>Genome sequence of Verticillium nonalfalfae VnAa140.</title>
        <authorList>
            <person name="Stajich J.E."/>
            <person name="Kasson M.T."/>
        </authorList>
    </citation>
    <scope>NUCLEOTIDE SEQUENCE [LARGE SCALE GENOMIC DNA]</scope>
    <source>
        <strain evidence="1 2">VnAa140</strain>
    </source>
</reference>
<evidence type="ECO:0000313" key="1">
    <source>
        <dbReference type="EMBL" id="RNJ56553.1"/>
    </source>
</evidence>
<dbReference type="RefSeq" id="XP_028494711.1">
    <property type="nucleotide sequence ID" value="XM_028641273.1"/>
</dbReference>
<evidence type="ECO:0000313" key="2">
    <source>
        <dbReference type="Proteomes" id="UP000267145"/>
    </source>
</evidence>
<dbReference type="GeneID" id="39610847"/>
<sequence>MPFSTEGMPSTVLDELLHRLGRLLSHVSYSVRGLAALSFYGLTTRLPSQVSISCPLYARDVVKCWAAAQGMIVHPSFPDAFGVPLSDGSVRKVRLQFVDAGAPLDWIAMGPAGTRIASMPALLDTLAERYMDPRVPARAVSTLGRDIFWLLQRMAEDTTPEQMVTVERVPNVLKADFWSLFTFTHFGADQLLYDAGFGKLIAELDRPVSETHDSLLDESQIGIDGDPEHWYDDVDAGLVESMIGSGRPVLPLRRKNSRYFERLSGTRPATVELAFVESPSLSTRDHQSPISAAELDQMAEQGIMFCPVDQRNW</sequence>
<proteinExistence type="predicted"/>
<accession>A0A3M9Y7T9</accession>
<dbReference type="AlphaFoldDB" id="A0A3M9Y7T9"/>
<dbReference type="Proteomes" id="UP000267145">
    <property type="component" value="Unassembled WGS sequence"/>
</dbReference>
<dbReference type="EMBL" id="RBVV01000055">
    <property type="protein sequence ID" value="RNJ56553.1"/>
    <property type="molecule type" value="Genomic_DNA"/>
</dbReference>
<name>A0A3M9Y7T9_9PEZI</name>
<keyword evidence="2" id="KW-1185">Reference proteome</keyword>
<organism evidence="1 2">
    <name type="scientific">Verticillium nonalfalfae</name>
    <dbReference type="NCBI Taxonomy" id="1051616"/>
    <lineage>
        <taxon>Eukaryota</taxon>
        <taxon>Fungi</taxon>
        <taxon>Dikarya</taxon>
        <taxon>Ascomycota</taxon>
        <taxon>Pezizomycotina</taxon>
        <taxon>Sordariomycetes</taxon>
        <taxon>Hypocreomycetidae</taxon>
        <taxon>Glomerellales</taxon>
        <taxon>Plectosphaerellaceae</taxon>
        <taxon>Verticillium</taxon>
    </lineage>
</organism>